<evidence type="ECO:0008006" key="3">
    <source>
        <dbReference type="Google" id="ProtNLM"/>
    </source>
</evidence>
<reference evidence="1 2" key="1">
    <citation type="submission" date="2022-11" db="EMBL/GenBank/DDBJ databases">
        <title>Minimal conservation of predation-associated metabolite biosynthetic gene clusters underscores biosynthetic potential of Myxococcota including descriptions for ten novel species: Archangium lansinium sp. nov., Myxococcus landrumus sp. nov., Nannocystis bai.</title>
        <authorList>
            <person name="Ahearne A."/>
            <person name="Stevens C."/>
            <person name="Dowd S."/>
        </authorList>
    </citation>
    <scope>NUCLEOTIDE SEQUENCE [LARGE SCALE GENOMIC DNA]</scope>
    <source>
        <strain evidence="1 2">NCELM</strain>
    </source>
</reference>
<comment type="caution">
    <text evidence="1">The sequence shown here is derived from an EMBL/GenBank/DDBJ whole genome shotgun (WGS) entry which is preliminary data.</text>
</comment>
<accession>A0ABT5BFQ4</accession>
<dbReference type="RefSeq" id="WP_272002664.1">
    <property type="nucleotide sequence ID" value="NZ_JAQNDN010000018.1"/>
</dbReference>
<dbReference type="EMBL" id="JAQNDN010000018">
    <property type="protein sequence ID" value="MDC0671857.1"/>
    <property type="molecule type" value="Genomic_DNA"/>
</dbReference>
<evidence type="ECO:0000313" key="2">
    <source>
        <dbReference type="Proteomes" id="UP001217838"/>
    </source>
</evidence>
<evidence type="ECO:0000313" key="1">
    <source>
        <dbReference type="EMBL" id="MDC0671857.1"/>
    </source>
</evidence>
<proteinExistence type="predicted"/>
<name>A0ABT5BFQ4_9BACT</name>
<gene>
    <name evidence="1" type="ORF">POL58_29195</name>
</gene>
<dbReference type="Proteomes" id="UP001217838">
    <property type="component" value="Unassembled WGS sequence"/>
</dbReference>
<protein>
    <recommendedName>
        <fullName evidence="3">Dipeptidylpeptidase IV N-terminal domain-containing protein</fullName>
    </recommendedName>
</protein>
<sequence length="99" mass="11197">MWRADGERVLYMQDSRGDENWRLYAADPKTAKVLDLSTIPNARTIPVKLSYRRPHEVVVLTNDRDPAWRRSPPPLLECKVTLFVATPVGSSAPRSAANH</sequence>
<keyword evidence="2" id="KW-1185">Reference proteome</keyword>
<organism evidence="1 2">
    <name type="scientific">Nannocystis radixulma</name>
    <dbReference type="NCBI Taxonomy" id="2995305"/>
    <lineage>
        <taxon>Bacteria</taxon>
        <taxon>Pseudomonadati</taxon>
        <taxon>Myxococcota</taxon>
        <taxon>Polyangia</taxon>
        <taxon>Nannocystales</taxon>
        <taxon>Nannocystaceae</taxon>
        <taxon>Nannocystis</taxon>
    </lineage>
</organism>